<keyword evidence="2" id="KW-0808">Transferase</keyword>
<evidence type="ECO:0000259" key="1">
    <source>
        <dbReference type="PROSITE" id="PS51186"/>
    </source>
</evidence>
<proteinExistence type="predicted"/>
<dbReference type="AlphaFoldDB" id="A0A1L7ACV2"/>
<dbReference type="KEGG" id="rgi:RGI145_04475"/>
<dbReference type="STRING" id="257708.RGI145_04475"/>
<dbReference type="InterPro" id="IPR016181">
    <property type="entry name" value="Acyl_CoA_acyltransferase"/>
</dbReference>
<dbReference type="InterPro" id="IPR000182">
    <property type="entry name" value="GNAT_dom"/>
</dbReference>
<gene>
    <name evidence="2" type="ORF">RGI145_04475</name>
</gene>
<name>A0A1L7ACV2_9PROT</name>
<protein>
    <submittedName>
        <fullName evidence="2">GCN5 family acetyltransferase</fullName>
    </submittedName>
</protein>
<dbReference type="GO" id="GO:0016747">
    <property type="term" value="F:acyltransferase activity, transferring groups other than amino-acyl groups"/>
    <property type="evidence" value="ECO:0007669"/>
    <property type="project" value="InterPro"/>
</dbReference>
<dbReference type="SUPFAM" id="SSF55729">
    <property type="entry name" value="Acyl-CoA N-acyltransferases (Nat)"/>
    <property type="match status" value="1"/>
</dbReference>
<dbReference type="EMBL" id="CP015583">
    <property type="protein sequence ID" value="APT56469.1"/>
    <property type="molecule type" value="Genomic_DNA"/>
</dbReference>
<dbReference type="Proteomes" id="UP000185494">
    <property type="component" value="Chromosome 1"/>
</dbReference>
<dbReference type="InterPro" id="IPR051531">
    <property type="entry name" value="N-acetyltransferase"/>
</dbReference>
<dbReference type="Gene3D" id="3.40.630.30">
    <property type="match status" value="1"/>
</dbReference>
<accession>A0A1L7ACV2</accession>
<dbReference type="PANTHER" id="PTHR43792:SF1">
    <property type="entry name" value="N-ACETYLTRANSFERASE DOMAIN-CONTAINING PROTEIN"/>
    <property type="match status" value="1"/>
</dbReference>
<evidence type="ECO:0000313" key="2">
    <source>
        <dbReference type="EMBL" id="APT56469.1"/>
    </source>
</evidence>
<feature type="domain" description="N-acetyltransferase" evidence="1">
    <location>
        <begin position="8"/>
        <end position="174"/>
    </location>
</feature>
<reference evidence="2 3" key="1">
    <citation type="submission" date="2016-05" db="EMBL/GenBank/DDBJ databases">
        <title>Complete Genome and Methylome Analysis of Psychrotrophic Bacterial Isolates from Antarctic Lake Untersee.</title>
        <authorList>
            <person name="Fomenkov A."/>
            <person name="Akimov V.N."/>
            <person name="Vasilyeva L.V."/>
            <person name="Andersen D."/>
            <person name="Vincze T."/>
            <person name="Roberts R.J."/>
        </authorList>
    </citation>
    <scope>NUCLEOTIDE SEQUENCE [LARGE SCALE GENOMIC DNA]</scope>
    <source>
        <strain evidence="2 3">U14-5</strain>
    </source>
</reference>
<dbReference type="PANTHER" id="PTHR43792">
    <property type="entry name" value="GNAT FAMILY, PUTATIVE (AFU_ORTHOLOGUE AFUA_3G00765)-RELATED-RELATED"/>
    <property type="match status" value="1"/>
</dbReference>
<sequence length="179" mass="20360">MEFLTLRTRLRRWRAEDRPAFFALNAEPEVRRHLPPLTRPESDAMLDRIDQHFAEHGWGAWAVEERASGQLIGLCGLAHVRWEAPFTPAVEIAWRFTASRHGQGLAREAAEQVLDAGFGPLGLDRIVAFTVPANTASWGLMERLGMQRIGGFGHPRLEPEHPLHHHLLYEIRAGERRRG</sequence>
<evidence type="ECO:0000313" key="3">
    <source>
        <dbReference type="Proteomes" id="UP000185494"/>
    </source>
</evidence>
<organism evidence="2 3">
    <name type="scientific">Roseomonas gilardii</name>
    <dbReference type="NCBI Taxonomy" id="257708"/>
    <lineage>
        <taxon>Bacteria</taxon>
        <taxon>Pseudomonadati</taxon>
        <taxon>Pseudomonadota</taxon>
        <taxon>Alphaproteobacteria</taxon>
        <taxon>Acetobacterales</taxon>
        <taxon>Roseomonadaceae</taxon>
        <taxon>Roseomonas</taxon>
    </lineage>
</organism>
<dbReference type="RefSeq" id="WP_075797414.1">
    <property type="nucleotide sequence ID" value="NZ_CP015583.1"/>
</dbReference>
<dbReference type="Pfam" id="PF13302">
    <property type="entry name" value="Acetyltransf_3"/>
    <property type="match status" value="1"/>
</dbReference>
<dbReference type="PROSITE" id="PS51186">
    <property type="entry name" value="GNAT"/>
    <property type="match status" value="1"/>
</dbReference>